<feature type="non-terminal residue" evidence="1">
    <location>
        <position position="1"/>
    </location>
</feature>
<gene>
    <name evidence="1" type="primary">ORF218907</name>
</gene>
<sequence>WQSVYTEVTHQHYKLGGSLVKIFYKRNLYPFELYIHGHDYTVAVYELHRNIKTLQDKASVSEAGDSG</sequence>
<evidence type="ECO:0000313" key="1">
    <source>
        <dbReference type="EMBL" id="CEK98514.1"/>
    </source>
</evidence>
<feature type="non-terminal residue" evidence="1">
    <location>
        <position position="67"/>
    </location>
</feature>
<reference evidence="1" key="1">
    <citation type="submission" date="2014-12" db="EMBL/GenBank/DDBJ databases">
        <title>Insight into the proteome of Arion vulgaris.</title>
        <authorList>
            <person name="Aradska J."/>
            <person name="Bulat T."/>
            <person name="Smidak R."/>
            <person name="Sarate P."/>
            <person name="Gangsoo J."/>
            <person name="Sialana F."/>
            <person name="Bilban M."/>
            <person name="Lubec G."/>
        </authorList>
    </citation>
    <scope>NUCLEOTIDE SEQUENCE</scope>
    <source>
        <tissue evidence="1">Skin</tissue>
    </source>
</reference>
<organism evidence="1">
    <name type="scientific">Arion vulgaris</name>
    <dbReference type="NCBI Taxonomy" id="1028688"/>
    <lineage>
        <taxon>Eukaryota</taxon>
        <taxon>Metazoa</taxon>
        <taxon>Spiralia</taxon>
        <taxon>Lophotrochozoa</taxon>
        <taxon>Mollusca</taxon>
        <taxon>Gastropoda</taxon>
        <taxon>Heterobranchia</taxon>
        <taxon>Euthyneura</taxon>
        <taxon>Panpulmonata</taxon>
        <taxon>Eupulmonata</taxon>
        <taxon>Stylommatophora</taxon>
        <taxon>Helicina</taxon>
        <taxon>Arionoidea</taxon>
        <taxon>Arionidae</taxon>
        <taxon>Arion</taxon>
    </lineage>
</organism>
<dbReference type="EMBL" id="HACG01051643">
    <property type="protein sequence ID" value="CEK98514.1"/>
    <property type="molecule type" value="Transcribed_RNA"/>
</dbReference>
<dbReference type="AlphaFoldDB" id="A0A0B7BZ91"/>
<accession>A0A0B7BZ91</accession>
<name>A0A0B7BZ91_9EUPU</name>
<proteinExistence type="predicted"/>
<protein>
    <submittedName>
        <fullName evidence="1">Uncharacterized protein</fullName>
    </submittedName>
</protein>